<keyword evidence="3" id="KW-1185">Reference proteome</keyword>
<evidence type="ECO:0000259" key="1">
    <source>
        <dbReference type="Pfam" id="PF24536"/>
    </source>
</evidence>
<dbReference type="Pfam" id="PF24536">
    <property type="entry name" value="NXPE4_C"/>
    <property type="match status" value="2"/>
</dbReference>
<sequence>MIYSWYKILISFCNVTLPVNVQYGFCKLKSLSPKEAHEEKLLLESIAWPQTPPLSSPNSLSKTSDPAHSSFIILPRRKGGQWQMGDKLEVLIQMCDSQGYPKTYGGDVLFARLSNTALGAGVAGQVTDYLNGAYYAAFTLLWEGSVTLVHPSEAVTELHRLNREHPDRIFFKSQFRSGSVTETTTCNVCLRPTQQPVCNYTDLRTGEPWLCYKPKELSCDDRINNFNGGYEEKISTMDKLVNYLFHFMQGKCHICSAELSYKQNNTSVDSGPSGYYYQGVWRPLGGTTVYQFNTSSAITQCLKGKAVHMYGDSTIRQWFEHLIAAVPGSCSTNLSDISLIFFTVQLNLFIELHYITNELDNIVGGSNTVVVIGIWAHFATFPTEFYIGRLQSIHRAVVQLLSRAPETLIIIRTGNPKVVANFLHASTNSDWYSLQQNKVLRALFKGVNVHLVDAWEMVLAHHLPHELHPQPPIIENMINVLLSYICPEKDS</sequence>
<dbReference type="Pfam" id="PF06312">
    <property type="entry name" value="Neurexophilin"/>
    <property type="match status" value="1"/>
</dbReference>
<dbReference type="eggNOG" id="ENOG502QUD6">
    <property type="taxonomic scope" value="Eukaryota"/>
</dbReference>
<dbReference type="PANTHER" id="PTHR16165">
    <property type="entry name" value="NXPE FAMILY MEMBER"/>
    <property type="match status" value="1"/>
</dbReference>
<name>I3JW24_ORENI</name>
<evidence type="ECO:0000313" key="2">
    <source>
        <dbReference type="Ensembl" id="ENSONIP00000013069.2"/>
    </source>
</evidence>
<feature type="domain" description="NXPE C-terminal" evidence="1">
    <location>
        <begin position="346"/>
        <end position="486"/>
    </location>
</feature>
<dbReference type="OMA" id="TESTICW"/>
<dbReference type="Ensembl" id="ENSONIT00000013079.2">
    <property type="protein sequence ID" value="ENSONIP00000013069.2"/>
    <property type="gene ID" value="ENSONIG00000034701.1"/>
</dbReference>
<reference evidence="2" key="1">
    <citation type="submission" date="2025-08" db="UniProtKB">
        <authorList>
            <consortium name="Ensembl"/>
        </authorList>
    </citation>
    <scope>IDENTIFICATION</scope>
</reference>
<protein>
    <submittedName>
        <fullName evidence="2">Neurexophilin and PC-esterase domain family member 3</fullName>
    </submittedName>
</protein>
<dbReference type="InterPro" id="IPR057106">
    <property type="entry name" value="NXPE4_C"/>
</dbReference>
<proteinExistence type="predicted"/>
<dbReference type="GeneTree" id="ENSGT00950000182866"/>
<dbReference type="HOGENOM" id="CLU_031119_2_0_1"/>
<feature type="domain" description="NXPE C-terminal" evidence="1">
    <location>
        <begin position="281"/>
        <end position="335"/>
    </location>
</feature>
<dbReference type="AlphaFoldDB" id="I3JW24"/>
<dbReference type="InParanoid" id="I3JW24"/>
<dbReference type="SUPFAM" id="SSF52266">
    <property type="entry name" value="SGNH hydrolase"/>
    <property type="match status" value="1"/>
</dbReference>
<dbReference type="Proteomes" id="UP000005207">
    <property type="component" value="Unplaced"/>
</dbReference>
<accession>I3JW24</accession>
<dbReference type="PANTHER" id="PTHR16165:SF9">
    <property type="entry name" value="NXPE FAMILY MEMBER 3"/>
    <property type="match status" value="1"/>
</dbReference>
<gene>
    <name evidence="2" type="primary">NXPE3</name>
</gene>
<evidence type="ECO:0000313" key="3">
    <source>
        <dbReference type="Proteomes" id="UP000005207"/>
    </source>
</evidence>
<reference evidence="2" key="2">
    <citation type="submission" date="2025-09" db="UniProtKB">
        <authorList>
            <consortium name="Ensembl"/>
        </authorList>
    </citation>
    <scope>IDENTIFICATION</scope>
</reference>
<organism evidence="2 3">
    <name type="scientific">Oreochromis niloticus</name>
    <name type="common">Nile tilapia</name>
    <name type="synonym">Tilapia nilotica</name>
    <dbReference type="NCBI Taxonomy" id="8128"/>
    <lineage>
        <taxon>Eukaryota</taxon>
        <taxon>Metazoa</taxon>
        <taxon>Chordata</taxon>
        <taxon>Craniata</taxon>
        <taxon>Vertebrata</taxon>
        <taxon>Euteleostomi</taxon>
        <taxon>Actinopterygii</taxon>
        <taxon>Neopterygii</taxon>
        <taxon>Teleostei</taxon>
        <taxon>Neoteleostei</taxon>
        <taxon>Acanthomorphata</taxon>
        <taxon>Ovalentaria</taxon>
        <taxon>Cichlomorphae</taxon>
        <taxon>Cichliformes</taxon>
        <taxon>Cichlidae</taxon>
        <taxon>African cichlids</taxon>
        <taxon>Pseudocrenilabrinae</taxon>
        <taxon>Oreochromini</taxon>
        <taxon>Oreochromis</taxon>
    </lineage>
</organism>
<dbReference type="InterPro" id="IPR026845">
    <property type="entry name" value="NXPH/NXPE"/>
</dbReference>